<protein>
    <submittedName>
        <fullName evidence="2">Uncharacterized protein</fullName>
    </submittedName>
</protein>
<keyword evidence="3" id="KW-1185">Reference proteome</keyword>
<evidence type="ECO:0000256" key="1">
    <source>
        <dbReference type="SAM" id="Coils"/>
    </source>
</evidence>
<dbReference type="EMBL" id="BGPR01003124">
    <property type="protein sequence ID" value="GBM83975.1"/>
    <property type="molecule type" value="Genomic_DNA"/>
</dbReference>
<dbReference type="Proteomes" id="UP000499080">
    <property type="component" value="Unassembled WGS sequence"/>
</dbReference>
<gene>
    <name evidence="2" type="ORF">AVEN_264221_1</name>
</gene>
<organism evidence="2 3">
    <name type="scientific">Araneus ventricosus</name>
    <name type="common">Orbweaver spider</name>
    <name type="synonym">Epeira ventricosa</name>
    <dbReference type="NCBI Taxonomy" id="182803"/>
    <lineage>
        <taxon>Eukaryota</taxon>
        <taxon>Metazoa</taxon>
        <taxon>Ecdysozoa</taxon>
        <taxon>Arthropoda</taxon>
        <taxon>Chelicerata</taxon>
        <taxon>Arachnida</taxon>
        <taxon>Araneae</taxon>
        <taxon>Araneomorphae</taxon>
        <taxon>Entelegynae</taxon>
        <taxon>Araneoidea</taxon>
        <taxon>Araneidae</taxon>
        <taxon>Araneus</taxon>
    </lineage>
</organism>
<dbReference type="AlphaFoldDB" id="A0A4Y2J231"/>
<keyword evidence="1" id="KW-0175">Coiled coil</keyword>
<accession>A0A4Y2J231</accession>
<comment type="caution">
    <text evidence="2">The sequence shown here is derived from an EMBL/GenBank/DDBJ whole genome shotgun (WGS) entry which is preliminary data.</text>
</comment>
<evidence type="ECO:0000313" key="2">
    <source>
        <dbReference type="EMBL" id="GBM83975.1"/>
    </source>
</evidence>
<feature type="coiled-coil region" evidence="1">
    <location>
        <begin position="34"/>
        <end position="61"/>
    </location>
</feature>
<name>A0A4Y2J231_ARAVE</name>
<sequence>MSAQSKYRQFLEEQRAKEIAGNDPKKRKLEYSFLITLRKKKSLFEKEIAEMECKANELAEQASDFSLLTKSNEVRKAISEKTLFTQLIKFA</sequence>
<evidence type="ECO:0000313" key="3">
    <source>
        <dbReference type="Proteomes" id="UP000499080"/>
    </source>
</evidence>
<reference evidence="2 3" key="1">
    <citation type="journal article" date="2019" name="Sci. Rep.">
        <title>Orb-weaving spider Araneus ventricosus genome elucidates the spidroin gene catalogue.</title>
        <authorList>
            <person name="Kono N."/>
            <person name="Nakamura H."/>
            <person name="Ohtoshi R."/>
            <person name="Moran D.A.P."/>
            <person name="Shinohara A."/>
            <person name="Yoshida Y."/>
            <person name="Fujiwara M."/>
            <person name="Mori M."/>
            <person name="Tomita M."/>
            <person name="Arakawa K."/>
        </authorList>
    </citation>
    <scope>NUCLEOTIDE SEQUENCE [LARGE SCALE GENOMIC DNA]</scope>
</reference>
<proteinExistence type="predicted"/>